<proteinExistence type="predicted"/>
<comment type="caution">
    <text evidence="2">The sequence shown here is derived from an EMBL/GenBank/DDBJ whole genome shotgun (WGS) entry which is preliminary data.</text>
</comment>
<evidence type="ECO:0000313" key="2">
    <source>
        <dbReference type="EMBL" id="MPN19435.1"/>
    </source>
</evidence>
<reference evidence="2" key="1">
    <citation type="submission" date="2019-08" db="EMBL/GenBank/DDBJ databases">
        <authorList>
            <person name="Kucharzyk K."/>
            <person name="Murdoch R.W."/>
            <person name="Higgins S."/>
            <person name="Loffler F."/>
        </authorList>
    </citation>
    <scope>NUCLEOTIDE SEQUENCE</scope>
</reference>
<name>A0A645FYC6_9ZZZZ</name>
<accession>A0A645FYC6</accession>
<dbReference type="AlphaFoldDB" id="A0A645FYC6"/>
<dbReference type="EMBL" id="VSSQ01066994">
    <property type="protein sequence ID" value="MPN19435.1"/>
    <property type="molecule type" value="Genomic_DNA"/>
</dbReference>
<sequence length="136" mass="15412">MTDTQNLIRQHNDILEIANQILNYRTSQQISDHAFNIALLIGQVAGKLKVHMTTEDKFVYPALFAHPDTHIQNLSRGFADEMGDLAKIFEGYKTKYLSARQIASNPQAFADETKSVFTAIAKRIEKENTKLYPLLS</sequence>
<dbReference type="Pfam" id="PF01814">
    <property type="entry name" value="Hemerythrin"/>
    <property type="match status" value="1"/>
</dbReference>
<gene>
    <name evidence="2" type="ORF">SDC9_166804</name>
</gene>
<dbReference type="InterPro" id="IPR012312">
    <property type="entry name" value="Hemerythrin-like"/>
</dbReference>
<feature type="domain" description="Hemerythrin-like" evidence="1">
    <location>
        <begin position="4"/>
        <end position="135"/>
    </location>
</feature>
<organism evidence="2">
    <name type="scientific">bioreactor metagenome</name>
    <dbReference type="NCBI Taxonomy" id="1076179"/>
    <lineage>
        <taxon>unclassified sequences</taxon>
        <taxon>metagenomes</taxon>
        <taxon>ecological metagenomes</taxon>
    </lineage>
</organism>
<evidence type="ECO:0000259" key="1">
    <source>
        <dbReference type="Pfam" id="PF01814"/>
    </source>
</evidence>
<protein>
    <recommendedName>
        <fullName evidence="1">Hemerythrin-like domain-containing protein</fullName>
    </recommendedName>
</protein>
<dbReference type="Gene3D" id="1.20.120.520">
    <property type="entry name" value="nmb1532 protein domain like"/>
    <property type="match status" value="1"/>
</dbReference>